<dbReference type="RefSeq" id="WP_268154107.1">
    <property type="nucleotide sequence ID" value="NZ_JAPPUW010000031.1"/>
</dbReference>
<dbReference type="Gene3D" id="3.30.9.10">
    <property type="entry name" value="D-Amino Acid Oxidase, subunit A, domain 2"/>
    <property type="match status" value="1"/>
</dbReference>
<evidence type="ECO:0000313" key="7">
    <source>
        <dbReference type="EMBL" id="MDG0864541.1"/>
    </source>
</evidence>
<evidence type="ECO:0000256" key="2">
    <source>
        <dbReference type="ARBA" id="ARBA00022630"/>
    </source>
</evidence>
<dbReference type="InterPro" id="IPR006076">
    <property type="entry name" value="FAD-dep_OxRdtase"/>
</dbReference>
<dbReference type="SUPFAM" id="SSF51905">
    <property type="entry name" value="FAD/NAD(P)-binding domain"/>
    <property type="match status" value="1"/>
</dbReference>
<sequence>MDHVEIAVIGAGVVGLAVARELALRGREVLIIEAAGAIGTGISSRNSEVIHAGLYHPAGSLKARLCVRGKALLYAYCAARGVAHGRCGKLVVATRAADLPRLARIAEQGAANGVDDLRLLDHAQALALEPALDCAGALLSPSSGIVDSHGLMTALLGDAEHAGATLALASRVSGGVRDGGGWRLRVGDFELGARCVVNAAGLFAAELARSLGCDAPALRFARGHYFALAGRAPFKHLIYPLPVDGGLGVHLTLDLGGQARFGPDVQWLPGTDPATLDYAVDPALAPAFEAEARGYWPGLPQGALQPAYSGIRPKLTGPGEPAADFRIDVAPGLVNLFGIESPGLTAALAIAEWVAESLSPSPTASR</sequence>
<gene>
    <name evidence="7" type="ORF">EXJ73_18935</name>
</gene>
<dbReference type="AlphaFoldDB" id="A0A9X4LI82"/>
<name>A0A9X4LI82_9BURK</name>
<dbReference type="PANTHER" id="PTHR43104">
    <property type="entry name" value="L-2-HYDROXYGLUTARATE DEHYDROGENASE, MITOCHONDRIAL"/>
    <property type="match status" value="1"/>
</dbReference>
<comment type="cofactor">
    <cofactor evidence="1">
        <name>FAD</name>
        <dbReference type="ChEBI" id="CHEBI:57692"/>
    </cofactor>
</comment>
<reference evidence="7" key="1">
    <citation type="submission" date="2019-02" db="EMBL/GenBank/DDBJ databases">
        <title>Draft genome of the type strain Pelomonas aquatica CCUG 52575T.</title>
        <authorList>
            <person name="Gomila M."/>
            <person name="Lalucat J."/>
        </authorList>
    </citation>
    <scope>NUCLEOTIDE SEQUENCE</scope>
    <source>
        <strain evidence="7">CCUG 52575</strain>
    </source>
</reference>
<evidence type="ECO:0000256" key="4">
    <source>
        <dbReference type="ARBA" id="ARBA00023002"/>
    </source>
</evidence>
<keyword evidence="2" id="KW-0285">Flavoprotein</keyword>
<dbReference type="EMBL" id="SGUG01000035">
    <property type="protein sequence ID" value="MDG0864541.1"/>
    <property type="molecule type" value="Genomic_DNA"/>
</dbReference>
<proteinExistence type="inferred from homology"/>
<keyword evidence="8" id="KW-1185">Reference proteome</keyword>
<comment type="similarity">
    <text evidence="5">Belongs to the L2HGDH family.</text>
</comment>
<evidence type="ECO:0000256" key="1">
    <source>
        <dbReference type="ARBA" id="ARBA00001974"/>
    </source>
</evidence>
<feature type="domain" description="FAD dependent oxidoreductase" evidence="6">
    <location>
        <begin position="6"/>
        <end position="356"/>
    </location>
</feature>
<keyword evidence="4" id="KW-0560">Oxidoreductase</keyword>
<evidence type="ECO:0000256" key="5">
    <source>
        <dbReference type="ARBA" id="ARBA00037941"/>
    </source>
</evidence>
<dbReference type="Proteomes" id="UP001152766">
    <property type="component" value="Unassembled WGS sequence"/>
</dbReference>
<dbReference type="GO" id="GO:0047545">
    <property type="term" value="F:(S)-2-hydroxyglutarate dehydrogenase activity"/>
    <property type="evidence" value="ECO:0007669"/>
    <property type="project" value="TreeGrafter"/>
</dbReference>
<evidence type="ECO:0000259" key="6">
    <source>
        <dbReference type="Pfam" id="PF01266"/>
    </source>
</evidence>
<keyword evidence="3" id="KW-0274">FAD</keyword>
<protein>
    <submittedName>
        <fullName evidence="7">NAD(P)/FAD-dependent oxidoreductase</fullName>
    </submittedName>
</protein>
<dbReference type="Gene3D" id="3.50.50.60">
    <property type="entry name" value="FAD/NAD(P)-binding domain"/>
    <property type="match status" value="1"/>
</dbReference>
<dbReference type="Pfam" id="PF01266">
    <property type="entry name" value="DAO"/>
    <property type="match status" value="1"/>
</dbReference>
<evidence type="ECO:0000256" key="3">
    <source>
        <dbReference type="ARBA" id="ARBA00022827"/>
    </source>
</evidence>
<organism evidence="7 8">
    <name type="scientific">Pelomonas aquatica</name>
    <dbReference type="NCBI Taxonomy" id="431058"/>
    <lineage>
        <taxon>Bacteria</taxon>
        <taxon>Pseudomonadati</taxon>
        <taxon>Pseudomonadota</taxon>
        <taxon>Betaproteobacteria</taxon>
        <taxon>Burkholderiales</taxon>
        <taxon>Sphaerotilaceae</taxon>
        <taxon>Roseateles</taxon>
    </lineage>
</organism>
<dbReference type="PANTHER" id="PTHR43104:SF4">
    <property type="entry name" value="L-2-HYDROXYGLUTARATE DEHYDROGENASE, MITOCHONDRIAL"/>
    <property type="match status" value="1"/>
</dbReference>
<comment type="caution">
    <text evidence="7">The sequence shown here is derived from an EMBL/GenBank/DDBJ whole genome shotgun (WGS) entry which is preliminary data.</text>
</comment>
<evidence type="ECO:0000313" key="8">
    <source>
        <dbReference type="Proteomes" id="UP001152766"/>
    </source>
</evidence>
<accession>A0A9X4LI82</accession>
<dbReference type="InterPro" id="IPR036188">
    <property type="entry name" value="FAD/NAD-bd_sf"/>
</dbReference>